<reference evidence="9" key="1">
    <citation type="submission" date="2017-12" db="EMBL/GenBank/DDBJ databases">
        <title>FDA dAtabase for Regulatory Grade micrObial Sequences (FDA-ARGOS): Supporting development and validation of Infectious Disease Dx tests.</title>
        <authorList>
            <person name="Hoffmann M."/>
            <person name="Allard M."/>
            <person name="Evans P."/>
            <person name="Brown E."/>
            <person name="Tallon L."/>
            <person name="Sadzewicz L."/>
            <person name="Sengamalay N."/>
            <person name="Ott S."/>
            <person name="Godinez A."/>
            <person name="Nagaraj S."/>
            <person name="Vavikolanu K."/>
            <person name="Aluvathingal J."/>
            <person name="Nadendla S."/>
            <person name="Sichtig H."/>
        </authorList>
    </citation>
    <scope>NUCLEOTIDE SEQUENCE [LARGE SCALE GENOMIC DNA]</scope>
    <source>
        <strain evidence="9">FDAARGOS_249</strain>
    </source>
</reference>
<keyword evidence="5 6" id="KW-0961">Cell wall biogenesis/degradation</keyword>
<dbReference type="InterPro" id="IPR050979">
    <property type="entry name" value="LD-transpeptidase"/>
</dbReference>
<dbReference type="GO" id="GO:0018104">
    <property type="term" value="P:peptidoglycan-protein cross-linking"/>
    <property type="evidence" value="ECO:0007669"/>
    <property type="project" value="TreeGrafter"/>
</dbReference>
<organism evidence="8 9">
    <name type="scientific">Aerococcus viridans</name>
    <dbReference type="NCBI Taxonomy" id="1377"/>
    <lineage>
        <taxon>Bacteria</taxon>
        <taxon>Bacillati</taxon>
        <taxon>Bacillota</taxon>
        <taxon>Bacilli</taxon>
        <taxon>Lactobacillales</taxon>
        <taxon>Aerococcaceae</taxon>
        <taxon>Aerococcus</taxon>
    </lineage>
</organism>
<dbReference type="InterPro" id="IPR038054">
    <property type="entry name" value="LD_TPept-like_central_sf"/>
</dbReference>
<comment type="caution">
    <text evidence="8">The sequence shown here is derived from an EMBL/GenBank/DDBJ whole genome shotgun (WGS) entry which is preliminary data.</text>
</comment>
<dbReference type="InterPro" id="IPR038063">
    <property type="entry name" value="Transpep_catalytic_dom"/>
</dbReference>
<comment type="pathway">
    <text evidence="1 6">Cell wall biogenesis; peptidoglycan biosynthesis.</text>
</comment>
<dbReference type="UniPathway" id="UPA00219"/>
<dbReference type="Pfam" id="PF12229">
    <property type="entry name" value="PG_binding_4"/>
    <property type="match status" value="1"/>
</dbReference>
<dbReference type="Pfam" id="PF03734">
    <property type="entry name" value="YkuD"/>
    <property type="match status" value="1"/>
</dbReference>
<evidence type="ECO:0000313" key="9">
    <source>
        <dbReference type="Proteomes" id="UP000192813"/>
    </source>
</evidence>
<dbReference type="SUPFAM" id="SSF141523">
    <property type="entry name" value="L,D-transpeptidase catalytic domain-like"/>
    <property type="match status" value="1"/>
</dbReference>
<dbReference type="EMBL" id="NBTM02000001">
    <property type="protein sequence ID" value="PNL91098.1"/>
    <property type="molecule type" value="Genomic_DNA"/>
</dbReference>
<dbReference type="PROSITE" id="PS52029">
    <property type="entry name" value="LD_TPASE"/>
    <property type="match status" value="1"/>
</dbReference>
<dbReference type="AlphaFoldDB" id="A0A2J9PL87"/>
<dbReference type="InterPro" id="IPR005490">
    <property type="entry name" value="LD_TPept_cat_dom"/>
</dbReference>
<name>A0A2J9PL87_9LACT</name>
<dbReference type="GO" id="GO:0016740">
    <property type="term" value="F:transferase activity"/>
    <property type="evidence" value="ECO:0007669"/>
    <property type="project" value="UniProtKB-KW"/>
</dbReference>
<keyword evidence="4 6" id="KW-0573">Peptidoglycan synthesis</keyword>
<dbReference type="Gene3D" id="2.40.440.10">
    <property type="entry name" value="L,D-transpeptidase catalytic domain-like"/>
    <property type="match status" value="1"/>
</dbReference>
<dbReference type="GO" id="GO:0005576">
    <property type="term" value="C:extracellular region"/>
    <property type="evidence" value="ECO:0007669"/>
    <property type="project" value="TreeGrafter"/>
</dbReference>
<evidence type="ECO:0000256" key="3">
    <source>
        <dbReference type="ARBA" id="ARBA00022960"/>
    </source>
</evidence>
<dbReference type="SUPFAM" id="SSF143985">
    <property type="entry name" value="L,D-transpeptidase pre-catalytic domain-like"/>
    <property type="match status" value="1"/>
</dbReference>
<gene>
    <name evidence="8" type="ORF">A6J77_002065</name>
</gene>
<evidence type="ECO:0000313" key="8">
    <source>
        <dbReference type="EMBL" id="PNL91098.1"/>
    </source>
</evidence>
<evidence type="ECO:0000256" key="4">
    <source>
        <dbReference type="ARBA" id="ARBA00022984"/>
    </source>
</evidence>
<dbReference type="PANTHER" id="PTHR30582">
    <property type="entry name" value="L,D-TRANSPEPTIDASE"/>
    <property type="match status" value="1"/>
</dbReference>
<feature type="domain" description="L,D-TPase catalytic" evidence="7">
    <location>
        <begin position="337"/>
        <end position="461"/>
    </location>
</feature>
<feature type="active site" description="Nucleophile" evidence="6">
    <location>
        <position position="437"/>
    </location>
</feature>
<keyword evidence="2" id="KW-0808">Transferase</keyword>
<accession>A0A2J9PL87</accession>
<dbReference type="RefSeq" id="WP_083067867.1">
    <property type="nucleotide sequence ID" value="NZ_JALXKY010000006.1"/>
</dbReference>
<protein>
    <recommendedName>
        <fullName evidence="7">L,D-TPase catalytic domain-containing protein</fullName>
    </recommendedName>
</protein>
<dbReference type="InterPro" id="IPR022029">
    <property type="entry name" value="YoaR-like_PG-bd"/>
</dbReference>
<dbReference type="GO" id="GO:0071555">
    <property type="term" value="P:cell wall organization"/>
    <property type="evidence" value="ECO:0007669"/>
    <property type="project" value="UniProtKB-UniRule"/>
</dbReference>
<proteinExistence type="predicted"/>
<dbReference type="GO" id="GO:0071972">
    <property type="term" value="F:peptidoglycan L,D-transpeptidase activity"/>
    <property type="evidence" value="ECO:0007669"/>
    <property type="project" value="TreeGrafter"/>
</dbReference>
<dbReference type="PANTHER" id="PTHR30582:SF33">
    <property type="entry name" value="EXPORTED PROTEIN"/>
    <property type="match status" value="1"/>
</dbReference>
<evidence type="ECO:0000259" key="7">
    <source>
        <dbReference type="PROSITE" id="PS52029"/>
    </source>
</evidence>
<dbReference type="GO" id="GO:0008360">
    <property type="term" value="P:regulation of cell shape"/>
    <property type="evidence" value="ECO:0007669"/>
    <property type="project" value="UniProtKB-UniRule"/>
</dbReference>
<sequence length="461" mass="50637">MKKVSMWLLGAVLALLIVGYGVGVYYYQSHFLPATTVSNVNVSGMTKSDAEATVAKANNERTMKITDQGQEVVTMNLQEAGFQPAENKAFDDMLNQQSTFTWPVEFVSNALKSVDANESNEWTVDREAFKSYFDQLDIDQEGATPSTSAQVVINDETKTVEVVPETQGNQVTSDSLADAVLAEMKAGTSELDLADAYVKPEVTSDSEAIQTAKSELEGILSASIGLQIEDEVVNIPSETLAAWVSTDDQGKVQVDKEAIDQYLYEWNVENAGLNQDHQFQSTESGEVTITPGIYGWYIEREMTTQLVAEAVLAGEDTVIQPNIWGGGYNQDDFFGTSYIEVDLSKQKMFVYIDGEQKIATDIVSGNTGTDTVPGAYEIWNMENPSVLKGYNPRTEKDYAVPVDYWMAFDFTGQGIHDANWQSTFGGNAYQQNGSLGCINTPPQTMAKVYELAYVGLPVIVF</sequence>
<evidence type="ECO:0000256" key="1">
    <source>
        <dbReference type="ARBA" id="ARBA00004752"/>
    </source>
</evidence>
<dbReference type="Gene3D" id="3.10.20.800">
    <property type="match status" value="1"/>
</dbReference>
<dbReference type="CDD" id="cd16913">
    <property type="entry name" value="YkuD_like"/>
    <property type="match status" value="1"/>
</dbReference>
<evidence type="ECO:0000256" key="6">
    <source>
        <dbReference type="PROSITE-ProRule" id="PRU01373"/>
    </source>
</evidence>
<evidence type="ECO:0000256" key="5">
    <source>
        <dbReference type="ARBA" id="ARBA00023316"/>
    </source>
</evidence>
<evidence type="ECO:0000256" key="2">
    <source>
        <dbReference type="ARBA" id="ARBA00022679"/>
    </source>
</evidence>
<keyword evidence="3 6" id="KW-0133">Cell shape</keyword>
<dbReference type="Proteomes" id="UP000192813">
    <property type="component" value="Unassembled WGS sequence"/>
</dbReference>
<feature type="active site" description="Proton donor/acceptor" evidence="6">
    <location>
        <position position="416"/>
    </location>
</feature>